<feature type="compositionally biased region" description="Basic and acidic residues" evidence="1">
    <location>
        <begin position="117"/>
        <end position="141"/>
    </location>
</feature>
<evidence type="ECO:0000313" key="3">
    <source>
        <dbReference type="Proteomes" id="UP000621266"/>
    </source>
</evidence>
<comment type="caution">
    <text evidence="2">The sequence shown here is derived from an EMBL/GenBank/DDBJ whole genome shotgun (WGS) entry which is preliminary data.</text>
</comment>
<sequence length="172" mass="18550">MTVTYRPNGRAAGGGPAIMAGMDEEERRPRTVRLRAHLEDLRDRLDPASYHLLTKILRGVEAALAAGGGDVEIDLPEAERELFTPQLQRELRTVMGLLDFAEDSVVIDLGESGAGHGQEREHGPEGGPERGREYGPGRGDEGGAGESDAVRRQRAADLREVRSIARASGMSP</sequence>
<protein>
    <submittedName>
        <fullName evidence="2">Uncharacterized protein</fullName>
    </submittedName>
</protein>
<dbReference type="EMBL" id="WHPN01000373">
    <property type="protein sequence ID" value="KAF4406349.1"/>
    <property type="molecule type" value="Genomic_DNA"/>
</dbReference>
<accession>A0ABQ7FD90</accession>
<gene>
    <name evidence="2" type="ORF">GCU69_25575</name>
</gene>
<reference evidence="2 3" key="1">
    <citation type="submission" date="2019-10" db="EMBL/GenBank/DDBJ databases">
        <title>Streptomyces tenebrisbrunneis sp.nov., an endogenous actinomycete isolated from of Lycium ruthenicum.</title>
        <authorList>
            <person name="Ma L."/>
        </authorList>
    </citation>
    <scope>NUCLEOTIDE SEQUENCE [LARGE SCALE GENOMIC DNA]</scope>
    <source>
        <strain evidence="2 3">TRM 66187</strain>
    </source>
</reference>
<evidence type="ECO:0000313" key="2">
    <source>
        <dbReference type="EMBL" id="KAF4406349.1"/>
    </source>
</evidence>
<feature type="region of interest" description="Disordered" evidence="1">
    <location>
        <begin position="111"/>
        <end position="172"/>
    </location>
</feature>
<keyword evidence="3" id="KW-1185">Reference proteome</keyword>
<organism evidence="2 3">
    <name type="scientific">Streptomyces lycii</name>
    <dbReference type="NCBI Taxonomy" id="2654337"/>
    <lineage>
        <taxon>Bacteria</taxon>
        <taxon>Bacillati</taxon>
        <taxon>Actinomycetota</taxon>
        <taxon>Actinomycetes</taxon>
        <taxon>Kitasatosporales</taxon>
        <taxon>Streptomycetaceae</taxon>
        <taxon>Streptomyces</taxon>
    </lineage>
</organism>
<name>A0ABQ7FD90_9ACTN</name>
<proteinExistence type="predicted"/>
<evidence type="ECO:0000256" key="1">
    <source>
        <dbReference type="SAM" id="MobiDB-lite"/>
    </source>
</evidence>
<dbReference type="Proteomes" id="UP000621266">
    <property type="component" value="Unassembled WGS sequence"/>
</dbReference>
<feature type="compositionally biased region" description="Basic and acidic residues" evidence="1">
    <location>
        <begin position="148"/>
        <end position="163"/>
    </location>
</feature>
<dbReference type="RefSeq" id="WP_098754182.1">
    <property type="nucleotide sequence ID" value="NZ_WHPN01000373.1"/>
</dbReference>